<dbReference type="KEGG" id="mpar:F7D14_09105"/>
<dbReference type="Gene3D" id="2.40.160.20">
    <property type="match status" value="1"/>
</dbReference>
<dbReference type="InterPro" id="IPR051692">
    <property type="entry name" value="OMP-like"/>
</dbReference>
<feature type="domain" description="Outer membrane protein beta-barrel" evidence="7">
    <location>
        <begin position="55"/>
        <end position="297"/>
    </location>
</feature>
<evidence type="ECO:0000256" key="3">
    <source>
        <dbReference type="ARBA" id="ARBA00023136"/>
    </source>
</evidence>
<organism evidence="8 9">
    <name type="scientific">Methylocystis parvus</name>
    <dbReference type="NCBI Taxonomy" id="134"/>
    <lineage>
        <taxon>Bacteria</taxon>
        <taxon>Pseudomonadati</taxon>
        <taxon>Pseudomonadota</taxon>
        <taxon>Alphaproteobacteria</taxon>
        <taxon>Hyphomicrobiales</taxon>
        <taxon>Methylocystaceae</taxon>
        <taxon>Methylocystis</taxon>
    </lineage>
</organism>
<dbReference type="AlphaFoldDB" id="A0A6B8M697"/>
<keyword evidence="2 6" id="KW-0732">Signal</keyword>
<dbReference type="Pfam" id="PF13505">
    <property type="entry name" value="OMP_b-brl"/>
    <property type="match status" value="1"/>
</dbReference>
<evidence type="ECO:0000313" key="8">
    <source>
        <dbReference type="EMBL" id="QGM97602.1"/>
    </source>
</evidence>
<gene>
    <name evidence="8" type="ORF">F7D14_09105</name>
</gene>
<protein>
    <submittedName>
        <fullName evidence="8">Porin family protein</fullName>
    </submittedName>
</protein>
<comment type="similarity">
    <text evidence="5">Belongs to the Omp25/RopB family.</text>
</comment>
<dbReference type="PANTHER" id="PTHR34001">
    <property type="entry name" value="BLL7405 PROTEIN"/>
    <property type="match status" value="1"/>
</dbReference>
<dbReference type="PANTHER" id="PTHR34001:SF3">
    <property type="entry name" value="BLL7405 PROTEIN"/>
    <property type="match status" value="1"/>
</dbReference>
<dbReference type="GO" id="GO:0009279">
    <property type="term" value="C:cell outer membrane"/>
    <property type="evidence" value="ECO:0007669"/>
    <property type="project" value="UniProtKB-SubCell"/>
</dbReference>
<dbReference type="Proteomes" id="UP000422569">
    <property type="component" value="Chromosome"/>
</dbReference>
<dbReference type="InterPro" id="IPR011250">
    <property type="entry name" value="OMP/PagP_B-barrel"/>
</dbReference>
<dbReference type="SUPFAM" id="SSF56925">
    <property type="entry name" value="OMPA-like"/>
    <property type="match status" value="1"/>
</dbReference>
<feature type="signal peptide" evidence="6">
    <location>
        <begin position="1"/>
        <end position="38"/>
    </location>
</feature>
<evidence type="ECO:0000256" key="6">
    <source>
        <dbReference type="SAM" id="SignalP"/>
    </source>
</evidence>
<keyword evidence="4" id="KW-0998">Cell outer membrane</keyword>
<evidence type="ECO:0000256" key="5">
    <source>
        <dbReference type="ARBA" id="ARBA00038306"/>
    </source>
</evidence>
<proteinExistence type="inferred from homology"/>
<accession>A0A6B8M697</accession>
<evidence type="ECO:0000259" key="7">
    <source>
        <dbReference type="Pfam" id="PF13505"/>
    </source>
</evidence>
<evidence type="ECO:0000313" key="9">
    <source>
        <dbReference type="Proteomes" id="UP000422569"/>
    </source>
</evidence>
<keyword evidence="9" id="KW-1185">Reference proteome</keyword>
<evidence type="ECO:0000256" key="1">
    <source>
        <dbReference type="ARBA" id="ARBA00004442"/>
    </source>
</evidence>
<keyword evidence="3" id="KW-0472">Membrane</keyword>
<evidence type="ECO:0000256" key="4">
    <source>
        <dbReference type="ARBA" id="ARBA00023237"/>
    </source>
</evidence>
<feature type="chain" id="PRO_5025675601" evidence="6">
    <location>
        <begin position="39"/>
        <end position="584"/>
    </location>
</feature>
<dbReference type="InterPro" id="IPR027385">
    <property type="entry name" value="Beta-barrel_OMP"/>
</dbReference>
<evidence type="ECO:0000256" key="2">
    <source>
        <dbReference type="ARBA" id="ARBA00022729"/>
    </source>
</evidence>
<sequence length="584" mass="62315">MAAQAKFQAPREPREMLKRFKARFLLAASVLLVSPAVAADLPAKKAPPSAPPVFTWTGLYVGMNAGYTFAASDPINLSSANLFDNTLLNFGPASALGATGTVRARLDGFFFGGQIGYNWQFSERFVAGVEADIQGAGVRGGNGQVSIWPAPFGFAATSFKVNRQLENLGTVRARLGYAATPTIMAYVTGGFAYGGANLSGAVTQALRPSTLTSDTVRGDHYDMLAGWTVGAGAEMALGRNLSAKLEYLYYDLGELWLGNPSLAHRNALLGATPIVDATYAHTRFAGHVVRTGLNYRFDSTIPETHGSAASPQFAALERPKYEGWRWLAMPYVWVINMNGTMLLRNETVAADATFIDAIAKSSSFPLAFMGRVETSNGPFFAYGDLAWARIRFAGSTLSLRSPIADLAVAASVSGHLRQTVAIGEAGFGYELARFKLLSAPASFTAFDAYAGLRYANIGLNLNASAVAAANLPLLGVEQIGGRSVIGSGALWWIDPVIGVRMRHSFAPGSQFEARADIGGFGAGSKFSWQFYGGYNYDFQFNGMNLTGLIGYRALGMDFAKWADGRQNGINAVMHGPVTGVGMKF</sequence>
<dbReference type="EMBL" id="CP044331">
    <property type="protein sequence ID" value="QGM97602.1"/>
    <property type="molecule type" value="Genomic_DNA"/>
</dbReference>
<reference evidence="8 9" key="1">
    <citation type="submission" date="2019-09" db="EMBL/GenBank/DDBJ databases">
        <title>Isolation and complete genome sequencing of Methylocystis species.</title>
        <authorList>
            <person name="Rumah B.L."/>
            <person name="Stead C.E."/>
            <person name="Stevens B.C."/>
            <person name="Minton N.P."/>
            <person name="Grosse-Honebrink A."/>
            <person name="Zhang Y."/>
        </authorList>
    </citation>
    <scope>NUCLEOTIDE SEQUENCE [LARGE SCALE GENOMIC DNA]</scope>
    <source>
        <strain evidence="8 9">BRCS2</strain>
    </source>
</reference>
<name>A0A6B8M697_9HYPH</name>
<comment type="subcellular location">
    <subcellularLocation>
        <location evidence="1">Cell outer membrane</location>
    </subcellularLocation>
</comment>